<evidence type="ECO:0000256" key="4">
    <source>
        <dbReference type="ARBA" id="ARBA00022728"/>
    </source>
</evidence>
<protein>
    <recommendedName>
        <fullName evidence="7">Pre-mRNA-splicing factor 38B</fullName>
    </recommendedName>
</protein>
<comment type="caution">
    <text evidence="8">The sequence shown here is derived from an EMBL/GenBank/DDBJ whole genome shotgun (WGS) entry which is preliminary data.</text>
</comment>
<dbReference type="OrthoDB" id="190958at2759"/>
<organism evidence="8 9">
    <name type="scientific">Chloebia gouldiae</name>
    <name type="common">Gouldian finch</name>
    <name type="synonym">Erythrura gouldiae</name>
    <dbReference type="NCBI Taxonomy" id="44316"/>
    <lineage>
        <taxon>Eukaryota</taxon>
        <taxon>Metazoa</taxon>
        <taxon>Chordata</taxon>
        <taxon>Craniata</taxon>
        <taxon>Vertebrata</taxon>
        <taxon>Euteleostomi</taxon>
        <taxon>Archelosauria</taxon>
        <taxon>Archosauria</taxon>
        <taxon>Dinosauria</taxon>
        <taxon>Saurischia</taxon>
        <taxon>Theropoda</taxon>
        <taxon>Coelurosauria</taxon>
        <taxon>Aves</taxon>
        <taxon>Neognathae</taxon>
        <taxon>Neoaves</taxon>
        <taxon>Telluraves</taxon>
        <taxon>Australaves</taxon>
        <taxon>Passeriformes</taxon>
        <taxon>Passeroidea</taxon>
        <taxon>Passeridae</taxon>
        <taxon>Chloebia</taxon>
    </lineage>
</organism>
<keyword evidence="6 7" id="KW-0539">Nucleus</keyword>
<comment type="function">
    <text evidence="7">May be required for pre-mRNA splicing.</text>
</comment>
<evidence type="ECO:0000313" key="9">
    <source>
        <dbReference type="Proteomes" id="UP000276834"/>
    </source>
</evidence>
<evidence type="ECO:0000256" key="5">
    <source>
        <dbReference type="ARBA" id="ARBA00023187"/>
    </source>
</evidence>
<dbReference type="GO" id="GO:0005681">
    <property type="term" value="C:spliceosomal complex"/>
    <property type="evidence" value="ECO:0007669"/>
    <property type="project" value="UniProtKB-KW"/>
</dbReference>
<proteinExistence type="inferred from homology"/>
<evidence type="ECO:0000256" key="7">
    <source>
        <dbReference type="RuleBase" id="RU367025"/>
    </source>
</evidence>
<evidence type="ECO:0000313" key="8">
    <source>
        <dbReference type="EMBL" id="RLW07659.1"/>
    </source>
</evidence>
<evidence type="ECO:0000256" key="2">
    <source>
        <dbReference type="ARBA" id="ARBA00006164"/>
    </source>
</evidence>
<dbReference type="PANTHER" id="PTHR23142">
    <property type="entry name" value="PRE-MRNA-SPLICING FACTOR 38A-RELATED"/>
    <property type="match status" value="1"/>
</dbReference>
<accession>A0A3L8SSM7</accession>
<comment type="subcellular location">
    <subcellularLocation>
        <location evidence="1 7">Nucleus</location>
    </subcellularLocation>
</comment>
<gene>
    <name evidence="8" type="ORF">DV515_00003609</name>
</gene>
<sequence>MPFLCLMLKMLQIQPEKGITVEFLKNEHFRYVQMLGELYTRLAGTAIHGYRNGSFWKELSNSSLVSVLWKKTCVMRVRKRKMKSWNESHLQITAGGGRETWTNPADLQWGSAGRAGAGLQEGTAALQREKPLTVPGEALQQKPEMAPEQILERQHRSRFDLQHMITVTDTFQCDIPCPGADTEPSCLNLTRYNLGALGTWNSHHWTDPEEDPNLHRRTSPPTGPLLPPRLLNWVVTTTLTLLNRVPGCTLWV</sequence>
<comment type="similarity">
    <text evidence="2 7">Belongs to the PRP38 family.</text>
</comment>
<evidence type="ECO:0000256" key="1">
    <source>
        <dbReference type="ARBA" id="ARBA00004123"/>
    </source>
</evidence>
<name>A0A3L8SSM7_CHLGU</name>
<keyword evidence="5 7" id="KW-0508">mRNA splicing</keyword>
<dbReference type="AlphaFoldDB" id="A0A3L8SSM7"/>
<evidence type="ECO:0000256" key="6">
    <source>
        <dbReference type="ARBA" id="ARBA00023242"/>
    </source>
</evidence>
<dbReference type="Proteomes" id="UP000276834">
    <property type="component" value="Unassembled WGS sequence"/>
</dbReference>
<dbReference type="InterPro" id="IPR005037">
    <property type="entry name" value="PRP38"/>
</dbReference>
<keyword evidence="4 7" id="KW-0747">Spliceosome</keyword>
<dbReference type="Pfam" id="PF03371">
    <property type="entry name" value="PRP38"/>
    <property type="match status" value="1"/>
</dbReference>
<dbReference type="GO" id="GO:0000398">
    <property type="term" value="P:mRNA splicing, via spliceosome"/>
    <property type="evidence" value="ECO:0007669"/>
    <property type="project" value="UniProtKB-UniRule"/>
</dbReference>
<reference evidence="8 9" key="1">
    <citation type="journal article" date="2018" name="Proc. R. Soc. B">
        <title>A non-coding region near Follistatin controls head colour polymorphism in the Gouldian finch.</title>
        <authorList>
            <person name="Toomey M.B."/>
            <person name="Marques C.I."/>
            <person name="Andrade P."/>
            <person name="Araujo P.M."/>
            <person name="Sabatino S."/>
            <person name="Gazda M.A."/>
            <person name="Afonso S."/>
            <person name="Lopes R.J."/>
            <person name="Corbo J.C."/>
            <person name="Carneiro M."/>
        </authorList>
    </citation>
    <scope>NUCLEOTIDE SEQUENCE [LARGE SCALE GENOMIC DNA]</scope>
    <source>
        <strain evidence="8">Red01</strain>
        <tissue evidence="8">Muscle</tissue>
    </source>
</reference>
<keyword evidence="3 7" id="KW-0507">mRNA processing</keyword>
<evidence type="ECO:0000256" key="3">
    <source>
        <dbReference type="ARBA" id="ARBA00022664"/>
    </source>
</evidence>
<dbReference type="EMBL" id="QUSF01000007">
    <property type="protein sequence ID" value="RLW07659.1"/>
    <property type="molecule type" value="Genomic_DNA"/>
</dbReference>
<keyword evidence="9" id="KW-1185">Reference proteome</keyword>